<feature type="transmembrane region" description="Helical" evidence="13">
    <location>
        <begin position="222"/>
        <end position="246"/>
    </location>
</feature>
<dbReference type="PANTHER" id="PTHR30622">
    <property type="entry name" value="UNDECAPRENYL-DIPHOSPHATASE"/>
    <property type="match status" value="1"/>
</dbReference>
<feature type="transmembrane region" description="Helical" evidence="13">
    <location>
        <begin position="181"/>
        <end position="202"/>
    </location>
</feature>
<dbReference type="Pfam" id="PF02673">
    <property type="entry name" value="BacA"/>
    <property type="match status" value="1"/>
</dbReference>
<keyword evidence="9 13" id="KW-0472">Membrane</keyword>
<comment type="similarity">
    <text evidence="2">Belongs to the UppP family.</text>
</comment>
<keyword evidence="7" id="KW-0378">Hydrolase</keyword>
<feature type="transmembrane region" description="Helical" evidence="13">
    <location>
        <begin position="41"/>
        <end position="60"/>
    </location>
</feature>
<evidence type="ECO:0000256" key="12">
    <source>
        <dbReference type="SAM" id="MobiDB-lite"/>
    </source>
</evidence>
<evidence type="ECO:0000256" key="5">
    <source>
        <dbReference type="ARBA" id="ARBA00022475"/>
    </source>
</evidence>
<evidence type="ECO:0000313" key="14">
    <source>
        <dbReference type="EMBL" id="GAG83386.1"/>
    </source>
</evidence>
<comment type="catalytic activity">
    <reaction evidence="11">
        <text>di-trans,octa-cis-undecaprenyl diphosphate + H2O = di-trans,octa-cis-undecaprenyl phosphate + phosphate + H(+)</text>
        <dbReference type="Rhea" id="RHEA:28094"/>
        <dbReference type="ChEBI" id="CHEBI:15377"/>
        <dbReference type="ChEBI" id="CHEBI:15378"/>
        <dbReference type="ChEBI" id="CHEBI:43474"/>
        <dbReference type="ChEBI" id="CHEBI:58405"/>
        <dbReference type="ChEBI" id="CHEBI:60392"/>
        <dbReference type="EC" id="3.6.1.27"/>
    </reaction>
</comment>
<keyword evidence="5" id="KW-1003">Cell membrane</keyword>
<evidence type="ECO:0000256" key="1">
    <source>
        <dbReference type="ARBA" id="ARBA00004651"/>
    </source>
</evidence>
<evidence type="ECO:0000256" key="9">
    <source>
        <dbReference type="ARBA" id="ARBA00023136"/>
    </source>
</evidence>
<dbReference type="GO" id="GO:0050380">
    <property type="term" value="F:undecaprenyl-diphosphatase activity"/>
    <property type="evidence" value="ECO:0007669"/>
    <property type="project" value="UniProtKB-EC"/>
</dbReference>
<dbReference type="GO" id="GO:0005886">
    <property type="term" value="C:plasma membrane"/>
    <property type="evidence" value="ECO:0007669"/>
    <property type="project" value="UniProtKB-SubCell"/>
</dbReference>
<evidence type="ECO:0000256" key="13">
    <source>
        <dbReference type="SAM" id="Phobius"/>
    </source>
</evidence>
<evidence type="ECO:0000256" key="4">
    <source>
        <dbReference type="ARBA" id="ARBA00021581"/>
    </source>
</evidence>
<gene>
    <name evidence="14" type="ORF">S01H4_21899</name>
</gene>
<evidence type="ECO:0000256" key="2">
    <source>
        <dbReference type="ARBA" id="ARBA00010621"/>
    </source>
</evidence>
<protein>
    <recommendedName>
        <fullName evidence="4">Undecaprenyl-diphosphatase</fullName>
        <ecNumber evidence="3">3.6.1.27</ecNumber>
    </recommendedName>
    <alternativeName>
        <fullName evidence="10">Undecaprenyl pyrophosphate phosphatase</fullName>
    </alternativeName>
</protein>
<evidence type="ECO:0000256" key="6">
    <source>
        <dbReference type="ARBA" id="ARBA00022692"/>
    </source>
</evidence>
<evidence type="ECO:0000256" key="8">
    <source>
        <dbReference type="ARBA" id="ARBA00022989"/>
    </source>
</evidence>
<dbReference type="AlphaFoldDB" id="X1CGM0"/>
<sequence length="251" mass="27674">MVGIGLIILLAVVQGLLEWLPVSSEGQIVLILNWFGDPTNAVAIALFLHLGTMLAVLVRFRKDIFLLFNIKSRKKEDNEENPKEQTIEEGESIEEEKFTESEKRKTLWKFLLIATAGTAIIGVPLLLVIKFLLQEGDLYFANGRLASGDIITLIIGVFLIATGIFILVSRRKTAKKSLYEMKYWEMLIVGLAQGLAIIPGISRSGTTIGTMLIEGVDEEDSLRGSFLLSIPAIIGGNILIIIIDLVQGEYS</sequence>
<evidence type="ECO:0000256" key="11">
    <source>
        <dbReference type="ARBA" id="ARBA00047594"/>
    </source>
</evidence>
<proteinExistence type="inferred from homology"/>
<accession>X1CGM0</accession>
<comment type="subcellular location">
    <subcellularLocation>
        <location evidence="1">Cell membrane</location>
        <topology evidence="1">Multi-pass membrane protein</topology>
    </subcellularLocation>
</comment>
<reference evidence="14" key="1">
    <citation type="journal article" date="2014" name="Front. Microbiol.">
        <title>High frequency of phylogenetically diverse reductive dehalogenase-homologous genes in deep subseafloor sedimentary metagenomes.</title>
        <authorList>
            <person name="Kawai M."/>
            <person name="Futagami T."/>
            <person name="Toyoda A."/>
            <person name="Takaki Y."/>
            <person name="Nishi S."/>
            <person name="Hori S."/>
            <person name="Arai W."/>
            <person name="Tsubouchi T."/>
            <person name="Morono Y."/>
            <person name="Uchiyama I."/>
            <person name="Ito T."/>
            <person name="Fujiyama A."/>
            <person name="Inagaki F."/>
            <person name="Takami H."/>
        </authorList>
    </citation>
    <scope>NUCLEOTIDE SEQUENCE</scope>
    <source>
        <strain evidence="14">Expedition CK06-06</strain>
    </source>
</reference>
<dbReference type="EC" id="3.6.1.27" evidence="3"/>
<feature type="non-terminal residue" evidence="14">
    <location>
        <position position="251"/>
    </location>
</feature>
<comment type="caution">
    <text evidence="14">The sequence shown here is derived from an EMBL/GenBank/DDBJ whole genome shotgun (WGS) entry which is preliminary data.</text>
</comment>
<evidence type="ECO:0000256" key="3">
    <source>
        <dbReference type="ARBA" id="ARBA00012374"/>
    </source>
</evidence>
<evidence type="ECO:0000256" key="10">
    <source>
        <dbReference type="ARBA" id="ARBA00032707"/>
    </source>
</evidence>
<keyword evidence="6 13" id="KW-0812">Transmembrane</keyword>
<keyword evidence="8 13" id="KW-1133">Transmembrane helix</keyword>
<dbReference type="EMBL" id="BART01009971">
    <property type="protein sequence ID" value="GAG83386.1"/>
    <property type="molecule type" value="Genomic_DNA"/>
</dbReference>
<dbReference type="InterPro" id="IPR003824">
    <property type="entry name" value="UppP"/>
</dbReference>
<feature type="region of interest" description="Disordered" evidence="12">
    <location>
        <begin position="78"/>
        <end position="97"/>
    </location>
</feature>
<feature type="transmembrane region" description="Helical" evidence="13">
    <location>
        <begin position="145"/>
        <end position="169"/>
    </location>
</feature>
<organism evidence="14">
    <name type="scientific">marine sediment metagenome</name>
    <dbReference type="NCBI Taxonomy" id="412755"/>
    <lineage>
        <taxon>unclassified sequences</taxon>
        <taxon>metagenomes</taxon>
        <taxon>ecological metagenomes</taxon>
    </lineage>
</organism>
<dbReference type="PANTHER" id="PTHR30622:SF2">
    <property type="entry name" value="UNDECAPRENYL-DIPHOSPHATASE"/>
    <property type="match status" value="1"/>
</dbReference>
<evidence type="ECO:0000256" key="7">
    <source>
        <dbReference type="ARBA" id="ARBA00022801"/>
    </source>
</evidence>
<feature type="transmembrane region" description="Helical" evidence="13">
    <location>
        <begin position="110"/>
        <end position="133"/>
    </location>
</feature>
<name>X1CGM0_9ZZZZ</name>